<dbReference type="PANTHER" id="PTHR17611">
    <property type="entry name" value="DNA SEGMENT, CHR 5, ERATO DOI 579, EXPRESSED"/>
    <property type="match status" value="1"/>
</dbReference>
<dbReference type="Pfam" id="PF15376">
    <property type="entry name" value="DUF4603"/>
    <property type="match status" value="1"/>
</dbReference>
<gene>
    <name evidence="1" type="ORF">PPYR_06508</name>
</gene>
<protein>
    <submittedName>
        <fullName evidence="1">Uncharacterized protein</fullName>
    </submittedName>
</protein>
<dbReference type="AlphaFoldDB" id="A0A5N4ATX4"/>
<comment type="caution">
    <text evidence="1">The sequence shown here is derived from an EMBL/GenBank/DDBJ whole genome shotgun (WGS) entry which is preliminary data.</text>
</comment>
<dbReference type="EMBL" id="VVIM01000004">
    <property type="protein sequence ID" value="KAB0800769.1"/>
    <property type="molecule type" value="Genomic_DNA"/>
</dbReference>
<evidence type="ECO:0000313" key="1">
    <source>
        <dbReference type="EMBL" id="KAB0800769.1"/>
    </source>
</evidence>
<keyword evidence="2" id="KW-1185">Reference proteome</keyword>
<reference evidence="1 2" key="1">
    <citation type="journal article" date="2018" name="Elife">
        <title>Firefly genomes illuminate parallel origins of bioluminescence in beetles.</title>
        <authorList>
            <person name="Fallon T.R."/>
            <person name="Lower S.E."/>
            <person name="Chang C.H."/>
            <person name="Bessho-Uehara M."/>
            <person name="Martin G.J."/>
            <person name="Bewick A.J."/>
            <person name="Behringer M."/>
            <person name="Debat H.J."/>
            <person name="Wong I."/>
            <person name="Day J.C."/>
            <person name="Suvorov A."/>
            <person name="Silva C.J."/>
            <person name="Stanger-Hall K.F."/>
            <person name="Hall D.W."/>
            <person name="Schmitz R.J."/>
            <person name="Nelson D.R."/>
            <person name="Lewis S.M."/>
            <person name="Shigenobu S."/>
            <person name="Bybee S.M."/>
            <person name="Larracuente A.M."/>
            <person name="Oba Y."/>
            <person name="Weng J.K."/>
        </authorList>
    </citation>
    <scope>NUCLEOTIDE SEQUENCE [LARGE SCALE GENOMIC DNA]</scope>
    <source>
        <strain evidence="1">1611_PpyrPB1</strain>
        <tissue evidence="1">Whole body</tissue>
    </source>
</reference>
<evidence type="ECO:0000313" key="2">
    <source>
        <dbReference type="Proteomes" id="UP000327044"/>
    </source>
</evidence>
<sequence length="805" mass="91969">MKYPQLVSMPSEISDWLEEQLEARGIDAVIYTRYVISLLNRDSVDIAYPDQDLNFAHLNQEVRRSGSGRKRFRCFSEWREYAERLKRSAAIECLMSAADQSIGIESLVDELCEKLKEVNNDSSINPAVPGSNQTLDFQNISPQDLARKYYAAFPPLSHRHASQTPSKLVTLIPKCFTSPKKKGARRQNRSSSFDDKLHYKVESDSMKSCNSAKQRLGYFSRSRNDLGYTRSMAKSVERSESMTDWDLFLFKNNTKNKLGHKSDKYIVEEKLALVENNGISKKPTKLEENRNLWHDEDSMNICDDLPVDILELLESPSPMEMMNLANMRNVSNQNFIQCGTNITSSIWTFDADTTMFDNTYNSVLDKDHSETVLGMKFKSLTVGNNSIESIWSNSDVAENETNMFVEQCKRSSANCMDFSSNNLWNTVSGMEKFEKWSEAEYFDEHYLQNVSRSLIKLNHSREESSFMEVVPKSGPNLFNKTSNVTHLLNQSKRSDTEKEEDNLLTSVNSHFRPINSVSSLNDHRNRKQYADGTSFVISGSLDNPNYKRSDSGSQYLESDYGSPKKLLDYKGPIDKSAKSALVPYKKRVVSEREEFFFPGDEEILDNEQKFKSKQPGYDILTLNLPFSDNFANESQEMVSHNKMAKVWSETKCDKCDGGKSLWNSNWAKADLIESPWKVDKEVLENIWNGGEVCSHCLDLNGRRPPLSMQQSQLREDISQDGEQLLSDLSSLQKSYMEQLPTAEISYDISELIAGPKERKRRHSPTIEAAKNAVPVHRGSWSLTSHIKHDRFMQMTSIPVLHSVTL</sequence>
<organism evidence="1 2">
    <name type="scientific">Photinus pyralis</name>
    <name type="common">Common eastern firefly</name>
    <name type="synonym">Lampyris pyralis</name>
    <dbReference type="NCBI Taxonomy" id="7054"/>
    <lineage>
        <taxon>Eukaryota</taxon>
        <taxon>Metazoa</taxon>
        <taxon>Ecdysozoa</taxon>
        <taxon>Arthropoda</taxon>
        <taxon>Hexapoda</taxon>
        <taxon>Insecta</taxon>
        <taxon>Pterygota</taxon>
        <taxon>Neoptera</taxon>
        <taxon>Endopterygota</taxon>
        <taxon>Coleoptera</taxon>
        <taxon>Polyphaga</taxon>
        <taxon>Elateriformia</taxon>
        <taxon>Elateroidea</taxon>
        <taxon>Lampyridae</taxon>
        <taxon>Lampyrinae</taxon>
        <taxon>Photinus</taxon>
    </lineage>
</organism>
<dbReference type="InParanoid" id="A0A5N4ATX4"/>
<dbReference type="InterPro" id="IPR027871">
    <property type="entry name" value="DUF4603"/>
</dbReference>
<accession>A0A5N4ATX4</accession>
<dbReference type="Proteomes" id="UP000327044">
    <property type="component" value="Unassembled WGS sequence"/>
</dbReference>
<name>A0A5N4ATX4_PHOPY</name>
<proteinExistence type="predicted"/>
<dbReference type="PANTHER" id="PTHR17611:SF3">
    <property type="entry name" value="DNA SEGMENT, CHR 5, ERATO DOI 579, EXPRESSED"/>
    <property type="match status" value="1"/>
</dbReference>